<evidence type="ECO:0000256" key="5">
    <source>
        <dbReference type="ARBA" id="ARBA00023242"/>
    </source>
</evidence>
<feature type="compositionally biased region" description="Low complexity" evidence="8">
    <location>
        <begin position="624"/>
        <end position="642"/>
    </location>
</feature>
<dbReference type="InterPro" id="IPR036388">
    <property type="entry name" value="WH-like_DNA-bd_sf"/>
</dbReference>
<keyword evidence="3" id="KW-0902">Two-component regulatory system</keyword>
<feature type="compositionally biased region" description="Polar residues" evidence="8">
    <location>
        <begin position="163"/>
        <end position="175"/>
    </location>
</feature>
<keyword evidence="5" id="KW-0539">Nucleus</keyword>
<dbReference type="GO" id="GO:0043565">
    <property type="term" value="F:sequence-specific DNA binding"/>
    <property type="evidence" value="ECO:0007669"/>
    <property type="project" value="InterPro"/>
</dbReference>
<dbReference type="FunFam" id="3.40.50.2300:FF:000212">
    <property type="entry name" value="Stress response regulator/HFS transcription factor"/>
    <property type="match status" value="1"/>
</dbReference>
<dbReference type="InParanoid" id="A0A1Y2BL45"/>
<evidence type="ECO:0000256" key="4">
    <source>
        <dbReference type="ARBA" id="ARBA00023125"/>
    </source>
</evidence>
<dbReference type="PANTHER" id="PTHR45339:SF1">
    <property type="entry name" value="HYBRID SIGNAL TRANSDUCTION HISTIDINE KINASE J"/>
    <property type="match status" value="1"/>
</dbReference>
<feature type="region of interest" description="Disordered" evidence="8">
    <location>
        <begin position="1"/>
        <end position="196"/>
    </location>
</feature>
<dbReference type="PROSITE" id="PS50110">
    <property type="entry name" value="RESPONSE_REGULATORY"/>
    <property type="match status" value="1"/>
</dbReference>
<dbReference type="GO" id="GO:0000160">
    <property type="term" value="P:phosphorelay signal transduction system"/>
    <property type="evidence" value="ECO:0007669"/>
    <property type="project" value="UniProtKB-KW"/>
</dbReference>
<dbReference type="InterPro" id="IPR011006">
    <property type="entry name" value="CheY-like_superfamily"/>
</dbReference>
<dbReference type="Gene3D" id="3.40.50.2300">
    <property type="match status" value="1"/>
</dbReference>
<feature type="region of interest" description="Disordered" evidence="8">
    <location>
        <begin position="603"/>
        <end position="656"/>
    </location>
</feature>
<name>A0A1Y2BL45_9TREE</name>
<protein>
    <submittedName>
        <fullName evidence="10">HSF-type DNA-binding-domain-containing protein</fullName>
    </submittedName>
</protein>
<feature type="region of interest" description="Disordered" evidence="8">
    <location>
        <begin position="338"/>
        <end position="361"/>
    </location>
</feature>
<dbReference type="STRING" id="71784.A0A1Y2BL45"/>
<dbReference type="SMART" id="SM00448">
    <property type="entry name" value="REC"/>
    <property type="match status" value="1"/>
</dbReference>
<dbReference type="SMART" id="SM00415">
    <property type="entry name" value="HSF"/>
    <property type="match status" value="1"/>
</dbReference>
<dbReference type="Gene3D" id="1.10.10.10">
    <property type="entry name" value="Winged helix-like DNA-binding domain superfamily/Winged helix DNA-binding domain"/>
    <property type="match status" value="1"/>
</dbReference>
<reference evidence="10 11" key="1">
    <citation type="submission" date="2016-07" db="EMBL/GenBank/DDBJ databases">
        <title>Pervasive Adenine N6-methylation of Active Genes in Fungi.</title>
        <authorList>
            <consortium name="DOE Joint Genome Institute"/>
            <person name="Mondo S.J."/>
            <person name="Dannebaum R.O."/>
            <person name="Kuo R.C."/>
            <person name="Labutti K."/>
            <person name="Haridas S."/>
            <person name="Kuo A."/>
            <person name="Salamov A."/>
            <person name="Ahrendt S.R."/>
            <person name="Lipzen A."/>
            <person name="Sullivan W."/>
            <person name="Andreopoulos W.B."/>
            <person name="Clum A."/>
            <person name="Lindquist E."/>
            <person name="Daum C."/>
            <person name="Ramamoorthy G.K."/>
            <person name="Gryganskyi A."/>
            <person name="Culley D."/>
            <person name="Magnuson J.K."/>
            <person name="James T.Y."/>
            <person name="O'Malley M.A."/>
            <person name="Stajich J.E."/>
            <person name="Spatafora J.W."/>
            <person name="Visel A."/>
            <person name="Grigoriev I.V."/>
        </authorList>
    </citation>
    <scope>NUCLEOTIDE SEQUENCE [LARGE SCALE GENOMIC DNA]</scope>
    <source>
        <strain evidence="10 11">68-887.2</strain>
    </source>
</reference>
<dbReference type="SUPFAM" id="SSF46785">
    <property type="entry name" value="Winged helix' DNA-binding domain"/>
    <property type="match status" value="1"/>
</dbReference>
<dbReference type="Pfam" id="PF00072">
    <property type="entry name" value="Response_reg"/>
    <property type="match status" value="1"/>
</dbReference>
<evidence type="ECO:0000313" key="10">
    <source>
        <dbReference type="EMBL" id="ORY35476.1"/>
    </source>
</evidence>
<proteinExistence type="predicted"/>
<evidence type="ECO:0000256" key="2">
    <source>
        <dbReference type="ARBA" id="ARBA00022553"/>
    </source>
</evidence>
<sequence length="966" mass="102513">MSRIPPQPPYNAHPPPAPGYYHPSMTGQPPGPPMQTYQGNDGNVYAYHRPASGGYDYGQPAPAPAGPSRGNGYAYPPPVSLQRVSSNNPVMPTGPGGRGQLPPPTQANGWSSIHPAATPSARRPDTARSATGGPVKLEDLVSQVPPQAGRSNAAPPAGGLTSHPLSNDPSKSSVGNADGGGGGGQSAGAGGGSAQGPSEFIKKLYKMLEEESAMYGKGKAPGERRGEGAKRGSVGWGKGGASFVVWDMNEFTTKVLPQTFRHSNFSSFVRQLNKYGFSKIKHTDEETGQIKENVRIHVKKLITHHATTLTRLVQVWEFQHPNFQAGRRSDLDSIKRKVVAPKKGADAEDTSSPRPLMGEDPSRLSEMETRVINLEDRLAKAMDEVRDARNREMGMMGLFREVLGHLGQIERESGGSPMGDMKPSARIQHLYQVFDSISQPSISLPPIPSMTSFPPAGLPAQTFTPSVRFHPQYTTGGGAGFSQVSPHSTPSHEGQSPSGSRTSASASGGRGSGARAQRTSDQMDEQVDMAAPAQSRSQGQPDPDQTLYNGEPLDVTPMFAETPTWLTENAPLPRKSSDGSTLRLMFEALSGQGQMRFDTMPDPLDTSASASASTSAQPDAIVPSTKTMAASSSATTATSTPAVQESPFGTLILPPQAAPKTTPAALRLRRSTTLATHWTQTPRILVVEDDVVYRQLSSKFLEKFGCVTETVDDAQGAIERMNKTKYDLVLMDIFFGPSMDGRKATSLIRQFDIYTPIISMTSNAQPQDVDSYLQSGMNDVLAKPFTKYGLFGILDKHLIHLKAIQLSAEVPRSVGLPPLSDQGVVDAVATGALMFGNEESGEGEGEGGTVGMRNPLAAMGWSDDTYQLVLHQFMATGAMPELTSIVGNTDTGTIGTSLVFGESTSFRDRKRSFELLGGDGAEWTPAPTPGSTGLETPVTSVGGSVGSAGQASVGLDAVRSKKPRNG</sequence>
<comment type="subcellular location">
    <subcellularLocation>
        <location evidence="1">Nucleus</location>
    </subcellularLocation>
</comment>
<feature type="domain" description="Response regulatory" evidence="9">
    <location>
        <begin position="683"/>
        <end position="798"/>
    </location>
</feature>
<dbReference type="CDD" id="cd17546">
    <property type="entry name" value="REC_hyHK_CKI1_RcsC-like"/>
    <property type="match status" value="1"/>
</dbReference>
<dbReference type="InterPro" id="IPR000232">
    <property type="entry name" value="HSF_DNA-bd"/>
</dbReference>
<dbReference type="FunCoup" id="A0A1Y2BL45">
    <property type="interactions" value="180"/>
</dbReference>
<keyword evidence="4 10" id="KW-0238">DNA-binding</keyword>
<dbReference type="Proteomes" id="UP000193986">
    <property type="component" value="Unassembled WGS sequence"/>
</dbReference>
<dbReference type="EMBL" id="MCFC01000001">
    <property type="protein sequence ID" value="ORY35476.1"/>
    <property type="molecule type" value="Genomic_DNA"/>
</dbReference>
<feature type="compositionally biased region" description="Low complexity" evidence="8">
    <location>
        <begin position="494"/>
        <end position="520"/>
    </location>
</feature>
<evidence type="ECO:0000256" key="3">
    <source>
        <dbReference type="ARBA" id="ARBA00023012"/>
    </source>
</evidence>
<feature type="coiled-coil region" evidence="7">
    <location>
        <begin position="364"/>
        <end position="391"/>
    </location>
</feature>
<feature type="compositionally biased region" description="Pro residues" evidence="8">
    <location>
        <begin position="1"/>
        <end position="18"/>
    </location>
</feature>
<feature type="compositionally biased region" description="Low complexity" evidence="8">
    <location>
        <begin position="606"/>
        <end position="616"/>
    </location>
</feature>
<dbReference type="PANTHER" id="PTHR45339">
    <property type="entry name" value="HYBRID SIGNAL TRANSDUCTION HISTIDINE KINASE J"/>
    <property type="match status" value="1"/>
</dbReference>
<feature type="compositionally biased region" description="Low complexity" evidence="8">
    <location>
        <begin position="938"/>
        <end position="954"/>
    </location>
</feature>
<dbReference type="Pfam" id="PF00447">
    <property type="entry name" value="HSF_DNA-bind"/>
    <property type="match status" value="1"/>
</dbReference>
<feature type="compositionally biased region" description="Polar residues" evidence="8">
    <location>
        <begin position="482"/>
        <end position="493"/>
    </location>
</feature>
<evidence type="ECO:0000256" key="7">
    <source>
        <dbReference type="SAM" id="Coils"/>
    </source>
</evidence>
<feature type="region of interest" description="Disordered" evidence="8">
    <location>
        <begin position="917"/>
        <end position="966"/>
    </location>
</feature>
<comment type="caution">
    <text evidence="10">The sequence shown here is derived from an EMBL/GenBank/DDBJ whole genome shotgun (WGS) entry which is preliminary data.</text>
</comment>
<feature type="modified residue" description="4-aspartylphosphate" evidence="6">
    <location>
        <position position="732"/>
    </location>
</feature>
<dbReference type="GO" id="GO:0005634">
    <property type="term" value="C:nucleus"/>
    <property type="evidence" value="ECO:0007669"/>
    <property type="project" value="UniProtKB-SubCell"/>
</dbReference>
<dbReference type="AlphaFoldDB" id="A0A1Y2BL45"/>
<evidence type="ECO:0000313" key="11">
    <source>
        <dbReference type="Proteomes" id="UP000193986"/>
    </source>
</evidence>
<keyword evidence="2 6" id="KW-0597">Phosphoprotein</keyword>
<evidence type="ECO:0000256" key="1">
    <source>
        <dbReference type="ARBA" id="ARBA00004123"/>
    </source>
</evidence>
<feature type="region of interest" description="Disordered" evidence="8">
    <location>
        <begin position="467"/>
        <end position="553"/>
    </location>
</feature>
<dbReference type="InterPro" id="IPR001789">
    <property type="entry name" value="Sig_transdc_resp-reg_receiver"/>
</dbReference>
<organism evidence="10 11">
    <name type="scientific">Naematelia encephala</name>
    <dbReference type="NCBI Taxonomy" id="71784"/>
    <lineage>
        <taxon>Eukaryota</taxon>
        <taxon>Fungi</taxon>
        <taxon>Dikarya</taxon>
        <taxon>Basidiomycota</taxon>
        <taxon>Agaricomycotina</taxon>
        <taxon>Tremellomycetes</taxon>
        <taxon>Tremellales</taxon>
        <taxon>Naemateliaceae</taxon>
        <taxon>Naematelia</taxon>
    </lineage>
</organism>
<accession>A0A1Y2BL45</accession>
<dbReference type="OrthoDB" id="60033at2759"/>
<evidence type="ECO:0000256" key="6">
    <source>
        <dbReference type="PROSITE-ProRule" id="PRU00169"/>
    </source>
</evidence>
<keyword evidence="11" id="KW-1185">Reference proteome</keyword>
<keyword evidence="7" id="KW-0175">Coiled coil</keyword>
<dbReference type="PRINTS" id="PR00056">
    <property type="entry name" value="HSFDOMAIN"/>
</dbReference>
<evidence type="ECO:0000256" key="8">
    <source>
        <dbReference type="SAM" id="MobiDB-lite"/>
    </source>
</evidence>
<evidence type="ECO:0000259" key="9">
    <source>
        <dbReference type="PROSITE" id="PS50110"/>
    </source>
</evidence>
<feature type="compositionally biased region" description="Gly residues" evidence="8">
    <location>
        <begin position="177"/>
        <end position="194"/>
    </location>
</feature>
<dbReference type="InterPro" id="IPR036390">
    <property type="entry name" value="WH_DNA-bd_sf"/>
</dbReference>
<dbReference type="GO" id="GO:0003700">
    <property type="term" value="F:DNA-binding transcription factor activity"/>
    <property type="evidence" value="ECO:0007669"/>
    <property type="project" value="InterPro"/>
</dbReference>
<gene>
    <name evidence="10" type="ORF">BCR39DRAFT_9987</name>
</gene>
<dbReference type="SUPFAM" id="SSF52172">
    <property type="entry name" value="CheY-like"/>
    <property type="match status" value="1"/>
</dbReference>